<proteinExistence type="predicted"/>
<keyword evidence="1" id="KW-1133">Transmembrane helix</keyword>
<evidence type="ECO:0000256" key="1">
    <source>
        <dbReference type="SAM" id="Phobius"/>
    </source>
</evidence>
<sequence>MKKETLIVVFYILYFSWLFLITYLTSQTRTLEYISIGIVLFYFTLLRERGDFFLFWLGVIISLIGASFSLTNWKLDVDIQIFTLLPIWLPIAWGITLVALRKLYIIVAR</sequence>
<protein>
    <submittedName>
        <fullName evidence="2">Uncharacterized protein</fullName>
    </submittedName>
</protein>
<accession>A0A1F8BLU4</accession>
<feature type="transmembrane region" description="Helical" evidence="1">
    <location>
        <begin position="7"/>
        <end position="24"/>
    </location>
</feature>
<reference evidence="2 3" key="1">
    <citation type="journal article" date="2016" name="Nat. Commun.">
        <title>Thousands of microbial genomes shed light on interconnected biogeochemical processes in an aquifer system.</title>
        <authorList>
            <person name="Anantharaman K."/>
            <person name="Brown C.T."/>
            <person name="Hug L.A."/>
            <person name="Sharon I."/>
            <person name="Castelle C.J."/>
            <person name="Probst A.J."/>
            <person name="Thomas B.C."/>
            <person name="Singh A."/>
            <person name="Wilkins M.J."/>
            <person name="Karaoz U."/>
            <person name="Brodie E.L."/>
            <person name="Williams K.H."/>
            <person name="Hubbard S.S."/>
            <person name="Banfield J.F."/>
        </authorList>
    </citation>
    <scope>NUCLEOTIDE SEQUENCE [LARGE SCALE GENOMIC DNA]</scope>
</reference>
<evidence type="ECO:0000313" key="3">
    <source>
        <dbReference type="Proteomes" id="UP000176725"/>
    </source>
</evidence>
<feature type="transmembrane region" description="Helical" evidence="1">
    <location>
        <begin position="79"/>
        <end position="100"/>
    </location>
</feature>
<keyword evidence="1" id="KW-0472">Membrane</keyword>
<gene>
    <name evidence="2" type="ORF">A2893_05355</name>
</gene>
<comment type="caution">
    <text evidence="2">The sequence shown here is derived from an EMBL/GenBank/DDBJ whole genome shotgun (WGS) entry which is preliminary data.</text>
</comment>
<keyword evidence="1" id="KW-0812">Transmembrane</keyword>
<dbReference type="STRING" id="1802521.A2893_05355"/>
<feature type="transmembrane region" description="Helical" evidence="1">
    <location>
        <begin position="53"/>
        <end position="73"/>
    </location>
</feature>
<feature type="transmembrane region" description="Helical" evidence="1">
    <location>
        <begin position="30"/>
        <end position="46"/>
    </location>
</feature>
<evidence type="ECO:0000313" key="2">
    <source>
        <dbReference type="EMBL" id="OGM65051.1"/>
    </source>
</evidence>
<name>A0A1F8BLU4_9BACT</name>
<dbReference type="Proteomes" id="UP000176725">
    <property type="component" value="Unassembled WGS sequence"/>
</dbReference>
<dbReference type="AlphaFoldDB" id="A0A1F8BLU4"/>
<organism evidence="2 3">
    <name type="scientific">Candidatus Woesebacteria bacterium RIFCSPLOWO2_01_FULL_39_25</name>
    <dbReference type="NCBI Taxonomy" id="1802521"/>
    <lineage>
        <taxon>Bacteria</taxon>
        <taxon>Candidatus Woeseibacteriota</taxon>
    </lineage>
</organism>
<dbReference type="EMBL" id="MGHH01000007">
    <property type="protein sequence ID" value="OGM65051.1"/>
    <property type="molecule type" value="Genomic_DNA"/>
</dbReference>